<proteinExistence type="predicted"/>
<sequence>MDCPRCSGSLETYELFGREAEGCETCGYVGVAVSHESEPVELESWQEALDRFKKE</sequence>
<gene>
    <name evidence="1" type="ORF">GCM10009020_24150</name>
</gene>
<comment type="caution">
    <text evidence="1">The sequence shown here is derived from an EMBL/GenBank/DDBJ whole genome shotgun (WGS) entry which is preliminary data.</text>
</comment>
<dbReference type="AlphaFoldDB" id="A0AAV3TBP0"/>
<accession>A0AAV3TBP0</accession>
<protein>
    <recommendedName>
        <fullName evidence="3">Transcription factor zinc-finger domain-containing protein</fullName>
    </recommendedName>
</protein>
<evidence type="ECO:0008006" key="3">
    <source>
        <dbReference type="Google" id="ProtNLM"/>
    </source>
</evidence>
<evidence type="ECO:0000313" key="2">
    <source>
        <dbReference type="Proteomes" id="UP001500420"/>
    </source>
</evidence>
<name>A0AAV3TBP0_9EURY</name>
<evidence type="ECO:0000313" key="1">
    <source>
        <dbReference type="EMBL" id="GAA0675617.1"/>
    </source>
</evidence>
<dbReference type="Proteomes" id="UP001500420">
    <property type="component" value="Unassembled WGS sequence"/>
</dbReference>
<dbReference type="EMBL" id="BAAADV010000004">
    <property type="protein sequence ID" value="GAA0675617.1"/>
    <property type="molecule type" value="Genomic_DNA"/>
</dbReference>
<reference evidence="1 2" key="1">
    <citation type="journal article" date="2019" name="Int. J. Syst. Evol. Microbiol.">
        <title>The Global Catalogue of Microorganisms (GCM) 10K type strain sequencing project: providing services to taxonomists for standard genome sequencing and annotation.</title>
        <authorList>
            <consortium name="The Broad Institute Genomics Platform"/>
            <consortium name="The Broad Institute Genome Sequencing Center for Infectious Disease"/>
            <person name="Wu L."/>
            <person name="Ma J."/>
        </authorList>
    </citation>
    <scope>NUCLEOTIDE SEQUENCE [LARGE SCALE GENOMIC DNA]</scope>
    <source>
        <strain evidence="1 2">JCM 16328</strain>
    </source>
</reference>
<dbReference type="RefSeq" id="WP_343774280.1">
    <property type="nucleotide sequence ID" value="NZ_BAAADV010000004.1"/>
</dbReference>
<organism evidence="1 2">
    <name type="scientific">Natronoarchaeum mannanilyticum</name>
    <dbReference type="NCBI Taxonomy" id="926360"/>
    <lineage>
        <taxon>Archaea</taxon>
        <taxon>Methanobacteriati</taxon>
        <taxon>Methanobacteriota</taxon>
        <taxon>Stenosarchaea group</taxon>
        <taxon>Halobacteria</taxon>
        <taxon>Halobacteriales</taxon>
        <taxon>Natronoarchaeaceae</taxon>
    </lineage>
</organism>
<keyword evidence="2" id="KW-1185">Reference proteome</keyword>